<accession>A0A1Y2HU74</accession>
<evidence type="ECO:0000259" key="4">
    <source>
        <dbReference type="Pfam" id="PF09732"/>
    </source>
</evidence>
<feature type="domain" description="Splicing factor Cactin C-terminal" evidence="4">
    <location>
        <begin position="442"/>
        <end position="567"/>
    </location>
</feature>
<dbReference type="STRING" id="765915.A0A1Y2HU74"/>
<feature type="compositionally biased region" description="Basic and acidic residues" evidence="3">
    <location>
        <begin position="16"/>
        <end position="45"/>
    </location>
</feature>
<dbReference type="Pfam" id="PF09732">
    <property type="entry name" value="CactinC_cactus"/>
    <property type="match status" value="1"/>
</dbReference>
<evidence type="ECO:0000313" key="6">
    <source>
        <dbReference type="EMBL" id="ORZ37514.1"/>
    </source>
</evidence>
<feature type="compositionally biased region" description="Basic residues" evidence="3">
    <location>
        <begin position="46"/>
        <end position="60"/>
    </location>
</feature>
<evidence type="ECO:0000256" key="2">
    <source>
        <dbReference type="ARBA" id="ARBA00034534"/>
    </source>
</evidence>
<dbReference type="OrthoDB" id="265955at2759"/>
<dbReference type="GO" id="GO:0005737">
    <property type="term" value="C:cytoplasm"/>
    <property type="evidence" value="ECO:0007669"/>
    <property type="project" value="TreeGrafter"/>
</dbReference>
<comment type="similarity">
    <text evidence="1">Belongs to the CACTIN family.</text>
</comment>
<dbReference type="GO" id="GO:0005681">
    <property type="term" value="C:spliceosomal complex"/>
    <property type="evidence" value="ECO:0007669"/>
    <property type="project" value="TreeGrafter"/>
</dbReference>
<name>A0A1Y2HU74_9FUNG</name>
<proteinExistence type="inferred from homology"/>
<feature type="non-terminal residue" evidence="6">
    <location>
        <position position="1"/>
    </location>
</feature>
<protein>
    <recommendedName>
        <fullName evidence="2">Splicing factor Cactin</fullName>
    </recommendedName>
</protein>
<dbReference type="GO" id="GO:0045292">
    <property type="term" value="P:mRNA cis splicing, via spliceosome"/>
    <property type="evidence" value="ECO:0007669"/>
    <property type="project" value="TreeGrafter"/>
</dbReference>
<dbReference type="Proteomes" id="UP000193411">
    <property type="component" value="Unassembled WGS sequence"/>
</dbReference>
<dbReference type="Pfam" id="PF10312">
    <property type="entry name" value="Cactin_mid"/>
    <property type="match status" value="1"/>
</dbReference>
<dbReference type="EMBL" id="MCFL01000012">
    <property type="protein sequence ID" value="ORZ37514.1"/>
    <property type="molecule type" value="Genomic_DNA"/>
</dbReference>
<feature type="domain" description="Splicing factor cactin central" evidence="5">
    <location>
        <begin position="174"/>
        <end position="360"/>
    </location>
</feature>
<keyword evidence="7" id="KW-1185">Reference proteome</keyword>
<evidence type="ECO:0000256" key="3">
    <source>
        <dbReference type="SAM" id="MobiDB-lite"/>
    </source>
</evidence>
<comment type="caution">
    <text evidence="6">The sequence shown here is derived from an EMBL/GenBank/DDBJ whole genome shotgun (WGS) entry which is preliminary data.</text>
</comment>
<dbReference type="AlphaFoldDB" id="A0A1Y2HU74"/>
<evidence type="ECO:0000313" key="7">
    <source>
        <dbReference type="Proteomes" id="UP000193411"/>
    </source>
</evidence>
<sequence length="567" mass="65555">SPSSSSSRRDKHRSSRERSRSRERDRSSRHDNESSRRDRDRDRGRSRSRSRSRDRRRSKRGHDDDKSRSRSRSRDRKKASKKDKKDPSSATALAAGTPSTSTSTYLLDDETSAVLHKPFVWGKKHKRDRKLGRPVEDYVDPSQFREELADLARRRAEREVERKLRDEERVQAQRDADRAQYGDWEAKEDEFQLRQAHARAQIRVKEARPMPVDLLAITLQVVKDPDGVLGQPGIYVDTREPYRMLEYLSVAELRDVLGDIEMYLWLEQDRDNVRFWKCLREVCEHELKRAVDGNKDRRVAPGVYGEIERSLVGKSYAQLVALQASVEAKLVGDEPIDVDYWEAMLELVKVGMAKATLREYQERMLAAQAEYRKRHGLGQATDRAGTLKDEGNKADAVGGGGASGEDGKADLTPEAFAAGTEDDADPTKQAAEVSLAAQTYKWEFKYRPRKPKYVNRVATGYEWNKYNQTHYDSDNPPPKVVQGYKFNIFYPDLLDKTKAPTYRLEPKPDGSKDTVILRFIAGPPYEDIAFEIINKEWEMSHTRGFKCVFERGVLQLHFHFKRFFYRK</sequence>
<dbReference type="InterPro" id="IPR019134">
    <property type="entry name" value="Cactin_C"/>
</dbReference>
<reference evidence="6 7" key="1">
    <citation type="submission" date="2016-07" db="EMBL/GenBank/DDBJ databases">
        <title>Pervasive Adenine N6-methylation of Active Genes in Fungi.</title>
        <authorList>
            <consortium name="DOE Joint Genome Institute"/>
            <person name="Mondo S.J."/>
            <person name="Dannebaum R.O."/>
            <person name="Kuo R.C."/>
            <person name="Labutti K."/>
            <person name="Haridas S."/>
            <person name="Kuo A."/>
            <person name="Salamov A."/>
            <person name="Ahrendt S.R."/>
            <person name="Lipzen A."/>
            <person name="Sullivan W."/>
            <person name="Andreopoulos W.B."/>
            <person name="Clum A."/>
            <person name="Lindquist E."/>
            <person name="Daum C."/>
            <person name="Ramamoorthy G.K."/>
            <person name="Gryganskyi A."/>
            <person name="Culley D."/>
            <person name="Magnuson J.K."/>
            <person name="James T.Y."/>
            <person name="O'Malley M.A."/>
            <person name="Stajich J.E."/>
            <person name="Spatafora J.W."/>
            <person name="Visel A."/>
            <person name="Grigoriev I.V."/>
        </authorList>
    </citation>
    <scope>NUCLEOTIDE SEQUENCE [LARGE SCALE GENOMIC DNA]</scope>
    <source>
        <strain evidence="6 7">PL171</strain>
    </source>
</reference>
<feature type="region of interest" description="Disordered" evidence="3">
    <location>
        <begin position="376"/>
        <end position="410"/>
    </location>
</feature>
<dbReference type="PANTHER" id="PTHR21737">
    <property type="entry name" value="POLYGLUTAMINE BINDING PROTEIN 1/MARVEL MEMBRANE-ASSOCIATING DOMAIN CONTAINING 3"/>
    <property type="match status" value="1"/>
</dbReference>
<feature type="compositionally biased region" description="Basic residues" evidence="3">
    <location>
        <begin position="69"/>
        <end position="82"/>
    </location>
</feature>
<evidence type="ECO:0000256" key="1">
    <source>
        <dbReference type="ARBA" id="ARBA00006895"/>
    </source>
</evidence>
<organism evidence="6 7">
    <name type="scientific">Catenaria anguillulae PL171</name>
    <dbReference type="NCBI Taxonomy" id="765915"/>
    <lineage>
        <taxon>Eukaryota</taxon>
        <taxon>Fungi</taxon>
        <taxon>Fungi incertae sedis</taxon>
        <taxon>Blastocladiomycota</taxon>
        <taxon>Blastocladiomycetes</taxon>
        <taxon>Blastocladiales</taxon>
        <taxon>Catenariaceae</taxon>
        <taxon>Catenaria</taxon>
    </lineage>
</organism>
<dbReference type="PANTHER" id="PTHR21737:SF4">
    <property type="entry name" value="SPLICING FACTOR CACTIN"/>
    <property type="match status" value="1"/>
</dbReference>
<feature type="region of interest" description="Disordered" evidence="3">
    <location>
        <begin position="1"/>
        <end position="108"/>
    </location>
</feature>
<dbReference type="InterPro" id="IPR018816">
    <property type="entry name" value="Cactin_central"/>
</dbReference>
<evidence type="ECO:0000259" key="5">
    <source>
        <dbReference type="Pfam" id="PF10312"/>
    </source>
</evidence>
<gene>
    <name evidence="6" type="ORF">BCR44DRAFT_81744</name>
</gene>
<dbReference type="SMART" id="SM01050">
    <property type="entry name" value="CactinC_cactus"/>
    <property type="match status" value="1"/>
</dbReference>